<evidence type="ECO:0000313" key="1">
    <source>
        <dbReference type="EMBL" id="KAH7638910.1"/>
    </source>
</evidence>
<reference evidence="1" key="1">
    <citation type="submission" date="2020-06" db="EMBL/GenBank/DDBJ databases">
        <authorList>
            <person name="Ji K."/>
            <person name="Li J."/>
        </authorList>
    </citation>
    <scope>NUCLEOTIDE SEQUENCE</scope>
    <source>
        <strain evidence="1">JKM2019</strain>
        <tissue evidence="1">Whole body</tissue>
    </source>
</reference>
<proteinExistence type="predicted"/>
<dbReference type="Proteomes" id="UP000828236">
    <property type="component" value="Unassembled WGS sequence"/>
</dbReference>
<dbReference type="Gene3D" id="3.40.50.1000">
    <property type="entry name" value="HAD superfamily/HAD-like"/>
    <property type="match status" value="1"/>
</dbReference>
<dbReference type="SFLD" id="SFLDS00003">
    <property type="entry name" value="Haloacid_Dehalogenase"/>
    <property type="match status" value="1"/>
</dbReference>
<dbReference type="SFLD" id="SFLDG01129">
    <property type="entry name" value="C1.5:_HAD__Beta-PGM__Phosphata"/>
    <property type="match status" value="1"/>
</dbReference>
<dbReference type="Pfam" id="PF12689">
    <property type="entry name" value="Acid_PPase"/>
    <property type="match status" value="1"/>
</dbReference>
<dbReference type="EMBL" id="SDOV01000007">
    <property type="protein sequence ID" value="KAH7638910.1"/>
    <property type="molecule type" value="Genomic_DNA"/>
</dbReference>
<dbReference type="PANTHER" id="PTHR17901:SF14">
    <property type="entry name" value="MAGNESIUM-DEPENDENT PHOSPHATASE 1"/>
    <property type="match status" value="1"/>
</dbReference>
<organism evidence="1">
    <name type="scientific">Dermatophagoides farinae</name>
    <name type="common">American house dust mite</name>
    <dbReference type="NCBI Taxonomy" id="6954"/>
    <lineage>
        <taxon>Eukaryota</taxon>
        <taxon>Metazoa</taxon>
        <taxon>Ecdysozoa</taxon>
        <taxon>Arthropoda</taxon>
        <taxon>Chelicerata</taxon>
        <taxon>Arachnida</taxon>
        <taxon>Acari</taxon>
        <taxon>Acariformes</taxon>
        <taxon>Sarcoptiformes</taxon>
        <taxon>Astigmata</taxon>
        <taxon>Psoroptidia</taxon>
        <taxon>Analgoidea</taxon>
        <taxon>Pyroglyphidae</taxon>
        <taxon>Dermatophagoidinae</taxon>
        <taxon>Dermatophagoides</taxon>
    </lineage>
</organism>
<dbReference type="PANTHER" id="PTHR17901">
    <property type="entry name" value="MAGNESIUM-DEPENDENT PHOSPHATASE 1 MDP1"/>
    <property type="match status" value="1"/>
</dbReference>
<comment type="caution">
    <text evidence="1">The sequence shown here is derived from an EMBL/GenBank/DDBJ whole genome shotgun (WGS) entry which is preliminary data.</text>
</comment>
<dbReference type="NCBIfam" id="TIGR01681">
    <property type="entry name" value="HAD-SF-IIIC"/>
    <property type="match status" value="1"/>
</dbReference>
<dbReference type="NCBIfam" id="TIGR01685">
    <property type="entry name" value="MDP-1"/>
    <property type="match status" value="1"/>
</dbReference>
<dbReference type="AlphaFoldDB" id="A0A9D4NTG6"/>
<reference evidence="1" key="2">
    <citation type="journal article" date="2021" name="World Allergy Organ. J.">
        <title>Chromosome-level assembly of Dermatophagoides farinae genome and transcriptome reveals two novel allergens Der f 37 and Der f 39.</title>
        <authorList>
            <person name="Chen J."/>
            <person name="Cai Z."/>
            <person name="Fan D."/>
            <person name="Hu J."/>
            <person name="Hou Y."/>
            <person name="He Y."/>
            <person name="Zhang Z."/>
            <person name="Zhao Z."/>
            <person name="Gao P."/>
            <person name="Hu W."/>
            <person name="Sun J."/>
            <person name="Li J."/>
            <person name="Ji K."/>
        </authorList>
    </citation>
    <scope>NUCLEOTIDE SEQUENCE</scope>
    <source>
        <strain evidence="1">JKM2019</strain>
    </source>
</reference>
<gene>
    <name evidence="1" type="ORF">HUG17_2943</name>
</gene>
<sequence>MENVNHGILERRKIQMAQMIQKIDDLKLIVFDLDYTLWPFWVDTHVTPPFHRNGKYVYDVHGALVKYYPEVPAILERLKSLGYMIGIASRTSAIQEANDLLQLLKWNHWIDYKQIYPGCKIQHLTQLSKQSGCQFDQIIFFDDEQRNIIDLKRINVCSILVNNGMTFKLLTEGIDKFINDKAN</sequence>
<protein>
    <submittedName>
        <fullName evidence="1">Magnesium-dependent phosphatase-like protein</fullName>
    </submittedName>
</protein>
<name>A0A9D4NTG6_DERFA</name>
<dbReference type="SFLD" id="SFLDG01131">
    <property type="entry name" value="C1.5.2:_MDP_Like"/>
    <property type="match status" value="1"/>
</dbReference>
<dbReference type="GO" id="GO:0003993">
    <property type="term" value="F:acid phosphatase activity"/>
    <property type="evidence" value="ECO:0007669"/>
    <property type="project" value="TreeGrafter"/>
</dbReference>
<dbReference type="InterPro" id="IPR010033">
    <property type="entry name" value="HAD_SF_ppase_IIIC"/>
</dbReference>
<dbReference type="InterPro" id="IPR023214">
    <property type="entry name" value="HAD_sf"/>
</dbReference>
<accession>A0A9D4NTG6</accession>
<dbReference type="InterPro" id="IPR010036">
    <property type="entry name" value="MDP_1_eu_arc"/>
</dbReference>
<dbReference type="OrthoDB" id="2865258at2759"/>
<dbReference type="SUPFAM" id="SSF56784">
    <property type="entry name" value="HAD-like"/>
    <property type="match status" value="1"/>
</dbReference>
<dbReference type="InterPro" id="IPR036412">
    <property type="entry name" value="HAD-like_sf"/>
</dbReference>